<evidence type="ECO:0000256" key="1">
    <source>
        <dbReference type="SAM" id="MobiDB-lite"/>
    </source>
</evidence>
<feature type="region of interest" description="Disordered" evidence="1">
    <location>
        <begin position="467"/>
        <end position="538"/>
    </location>
</feature>
<feature type="region of interest" description="Disordered" evidence="1">
    <location>
        <begin position="611"/>
        <end position="682"/>
    </location>
</feature>
<organism evidence="2 3">
    <name type="scientific">Plasmodium gonderi</name>
    <dbReference type="NCBI Taxonomy" id="77519"/>
    <lineage>
        <taxon>Eukaryota</taxon>
        <taxon>Sar</taxon>
        <taxon>Alveolata</taxon>
        <taxon>Apicomplexa</taxon>
        <taxon>Aconoidasida</taxon>
        <taxon>Haemosporida</taxon>
        <taxon>Plasmodiidae</taxon>
        <taxon>Plasmodium</taxon>
        <taxon>Plasmodium (Plasmodium)</taxon>
    </lineage>
</organism>
<reference evidence="3" key="1">
    <citation type="submission" date="2017-04" db="EMBL/GenBank/DDBJ databases">
        <title>Plasmodium gonderi genome.</title>
        <authorList>
            <person name="Arisue N."/>
            <person name="Honma H."/>
            <person name="Kawai S."/>
            <person name="Tougan T."/>
            <person name="Tanabe K."/>
            <person name="Horii T."/>
        </authorList>
    </citation>
    <scope>NUCLEOTIDE SEQUENCE [LARGE SCALE GENOMIC DNA]</scope>
    <source>
        <strain evidence="3">ATCC 30045</strain>
    </source>
</reference>
<sequence length="1220" mass="142422">MEMRKRKETNLARCEIYDYSTSSRKKYERKGKIGKIEKEVRIEECNNNGKSSSGRKKDGNSKSSLPIGDQKREDDRLRGETCQFTIFDEVIEDTLNAEMNNNFEEFLEKEKSKHKKWKKKEKHHMYDQKINLTNHGKKDSSKGYDNTINNVKNNLTDEVGFEKQVHYTHDNLLDVSTPNEEHDSDSLYEEPTYSRKKKNRKVRDNVKALIMKSEHTNEKRKKVKNEINDRIKNFTYEDNISNYDMDLFYYFSSLGNGKSTMYDGSVKTISSQNRKRGYAIIRSILDELIKISYEQGEKEKNIKVQKSTKCRNDFYTSATGVDIENKNSIRDKISFERIKNYDETNLRNMFFFENINIDFNGKKLAVSPFKSTIIDDIDAIDNNTKNSLIRKKNYCTKRKLKLRDHVNYSNILTYVWMEKLKIWVDCKNDNLLNSYVYINEYCISLNSEVTQFLYFLLFCNSLYADSEGVGKKTSKNARDKKGGDQIEGGEKEGCENYQEVEEEDEKDKEDNEDLVARDEQNRQGWHKQNDIDATVEGRNSKEPSAYFNLKKIVKNMELEMVKTVQEQNIFLSLCAPIIHLDFSSNINFVNCLRDTLDSLFPKGVTDVRNDYINGQRENSSTLHTRRGKKAQKEVKGRESEEKENGEVKNGKKENGEVKNGKKENGEVKNGKKENGEVKNGKKENGEELMLQELMKGLLTICEKMFEGNFLAISTCSYLNSYMFYSSSKRSRNFIFIYFLSQYYSKPIFFDIIEVSHICKKLEWIKFFDRVENGKENEETYIYLLLCQIGNDINIYSISKHNFFDKLYDSVMNEPNSLEPIDYIRQKIESKKFQKVFTYHNEQPLSDFSYCICINDNQRFLKIALTFNSTKIKVVSVYLREINKATKVNRFIEREQTTNASIHACADYLRSHFKDPPVEIIGQDNDLAVYYDMETEAVEVVEAEEEDLQTNAQRYAIVVNRYELNNLGETSYDVGFYEDVLYLQQGIISVCSFFPCLNSYLLCISTKEGEMIIIDIRNNRELYFFKRKTETMTHIKWHENGCISFGQEKGCIIHLFENKYFLNIDKPWNVETDIVCIHSSLINDMYLFLFDDGTVLKGKLKGNSSKVKISELFLWKTSNFQMDPDVLLSITSEECDEIESVSRILLYEYLWGLQNIFKNGIIIRRSKCLETNINKKTIALTPKCVSVANLDKNYLIAYGNGSGLIHLFLRKKIQDTNIKGG</sequence>
<feature type="compositionally biased region" description="Basic and acidic residues" evidence="1">
    <location>
        <begin position="630"/>
        <end position="682"/>
    </location>
</feature>
<feature type="region of interest" description="Disordered" evidence="1">
    <location>
        <begin position="174"/>
        <end position="201"/>
    </location>
</feature>
<gene>
    <name evidence="2" type="ORF">PGO_100730</name>
</gene>
<dbReference type="InterPro" id="IPR036322">
    <property type="entry name" value="WD40_repeat_dom_sf"/>
</dbReference>
<keyword evidence="3" id="KW-1185">Reference proteome</keyword>
<dbReference type="EMBL" id="BDQF01000011">
    <property type="protein sequence ID" value="GAW81316.1"/>
    <property type="molecule type" value="Genomic_DNA"/>
</dbReference>
<comment type="caution">
    <text evidence="2">The sequence shown here is derived from an EMBL/GenBank/DDBJ whole genome shotgun (WGS) entry which is preliminary data.</text>
</comment>
<evidence type="ECO:0000313" key="2">
    <source>
        <dbReference type="EMBL" id="GAW81316.1"/>
    </source>
</evidence>
<dbReference type="GeneID" id="39748038"/>
<dbReference type="Proteomes" id="UP000195521">
    <property type="component" value="Unassembled WGS sequence"/>
</dbReference>
<evidence type="ECO:0000313" key="3">
    <source>
        <dbReference type="Proteomes" id="UP000195521"/>
    </source>
</evidence>
<dbReference type="AlphaFoldDB" id="A0A1Y1JFQ1"/>
<dbReference type="OMA" id="FGQEKGC"/>
<name>A0A1Y1JFQ1_PLAGO</name>
<dbReference type="RefSeq" id="XP_028543905.1">
    <property type="nucleotide sequence ID" value="XM_028688104.1"/>
</dbReference>
<dbReference type="OrthoDB" id="378169at2759"/>
<feature type="compositionally biased region" description="Basic and acidic residues" evidence="1">
    <location>
        <begin position="476"/>
        <end position="494"/>
    </location>
</feature>
<feature type="compositionally biased region" description="Acidic residues" evidence="1">
    <location>
        <begin position="498"/>
        <end position="513"/>
    </location>
</feature>
<accession>A0A1Y1JFQ1</accession>
<proteinExistence type="predicted"/>
<feature type="region of interest" description="Disordered" evidence="1">
    <location>
        <begin position="38"/>
        <end position="76"/>
    </location>
</feature>
<protein>
    <submittedName>
        <fullName evidence="2">Uncharacterized protein</fullName>
    </submittedName>
</protein>
<dbReference type="SUPFAM" id="SSF50978">
    <property type="entry name" value="WD40 repeat-like"/>
    <property type="match status" value="1"/>
</dbReference>